<evidence type="ECO:0000313" key="5">
    <source>
        <dbReference type="EMBL" id="ORZ13201.1"/>
    </source>
</evidence>
<evidence type="ECO:0000313" key="6">
    <source>
        <dbReference type="Proteomes" id="UP000193560"/>
    </source>
</evidence>
<dbReference type="InterPro" id="IPR014001">
    <property type="entry name" value="Helicase_ATP-bd"/>
</dbReference>
<dbReference type="GO" id="GO:0016787">
    <property type="term" value="F:hydrolase activity"/>
    <property type="evidence" value="ECO:0007669"/>
    <property type="project" value="UniProtKB-KW"/>
</dbReference>
<comment type="caution">
    <text evidence="5">The sequence shown here is derived from an EMBL/GenBank/DDBJ whole genome shotgun (WGS) entry which is preliminary data.</text>
</comment>
<feature type="domain" description="Helicase C-terminal" evidence="4">
    <location>
        <begin position="209"/>
        <end position="369"/>
    </location>
</feature>
<reference evidence="5 6" key="1">
    <citation type="submission" date="2016-07" db="EMBL/GenBank/DDBJ databases">
        <title>Pervasive Adenine N6-methylation of Active Genes in Fungi.</title>
        <authorList>
            <consortium name="DOE Joint Genome Institute"/>
            <person name="Mondo S.J."/>
            <person name="Dannebaum R.O."/>
            <person name="Kuo R.C."/>
            <person name="Labutti K."/>
            <person name="Haridas S."/>
            <person name="Kuo A."/>
            <person name="Salamov A."/>
            <person name="Ahrendt S.R."/>
            <person name="Lipzen A."/>
            <person name="Sullivan W."/>
            <person name="Andreopoulos W.B."/>
            <person name="Clum A."/>
            <person name="Lindquist E."/>
            <person name="Daum C."/>
            <person name="Ramamoorthy G.K."/>
            <person name="Gryganskyi A."/>
            <person name="Culley D."/>
            <person name="Magnuson J.K."/>
            <person name="James T.Y."/>
            <person name="O'Malley M.A."/>
            <person name="Stajich J.E."/>
            <person name="Spatafora J.W."/>
            <person name="Visel A."/>
            <person name="Grigoriev I.V."/>
        </authorList>
    </citation>
    <scope>NUCLEOTIDE SEQUENCE [LARGE SCALE GENOMIC DNA]</scope>
    <source>
        <strain evidence="5 6">NRRL 1336</strain>
    </source>
</reference>
<keyword evidence="6" id="KW-1185">Reference proteome</keyword>
<dbReference type="PANTHER" id="PTHR47396">
    <property type="entry name" value="TYPE I RESTRICTION ENZYME ECOKI R PROTEIN"/>
    <property type="match status" value="1"/>
</dbReference>
<keyword evidence="5" id="KW-0378">Hydrolase</keyword>
<dbReference type="Proteomes" id="UP000193560">
    <property type="component" value="Unassembled WGS sequence"/>
</dbReference>
<dbReference type="GO" id="GO:0070125">
    <property type="term" value="P:mitochondrial translational elongation"/>
    <property type="evidence" value="ECO:0007669"/>
    <property type="project" value="TreeGrafter"/>
</dbReference>
<feature type="region of interest" description="Disordered" evidence="2">
    <location>
        <begin position="602"/>
        <end position="628"/>
    </location>
</feature>
<protein>
    <submittedName>
        <fullName evidence="5">p-loop containing nucleoside triphosphate hydrolase protein</fullName>
    </submittedName>
</protein>
<evidence type="ECO:0000256" key="1">
    <source>
        <dbReference type="ARBA" id="ARBA00022806"/>
    </source>
</evidence>
<dbReference type="GO" id="GO:0036121">
    <property type="term" value="F:double-stranded DNA helicase activity"/>
    <property type="evidence" value="ECO:0007669"/>
    <property type="project" value="TreeGrafter"/>
</dbReference>
<dbReference type="PROSITE" id="PS51192">
    <property type="entry name" value="HELICASE_ATP_BIND_1"/>
    <property type="match status" value="1"/>
</dbReference>
<name>A0A1X2IBB6_9FUNG</name>
<keyword evidence="1" id="KW-0347">Helicase</keyword>
<dbReference type="CDD" id="cd18799">
    <property type="entry name" value="SF2_C_EcoAI-like"/>
    <property type="match status" value="1"/>
</dbReference>
<organism evidence="5 6">
    <name type="scientific">Absidia repens</name>
    <dbReference type="NCBI Taxonomy" id="90262"/>
    <lineage>
        <taxon>Eukaryota</taxon>
        <taxon>Fungi</taxon>
        <taxon>Fungi incertae sedis</taxon>
        <taxon>Mucoromycota</taxon>
        <taxon>Mucoromycotina</taxon>
        <taxon>Mucoromycetes</taxon>
        <taxon>Mucorales</taxon>
        <taxon>Cunninghamellaceae</taxon>
        <taxon>Absidia</taxon>
    </lineage>
</organism>
<dbReference type="AlphaFoldDB" id="A0A1X2IBB6"/>
<dbReference type="Pfam" id="PF04851">
    <property type="entry name" value="ResIII"/>
    <property type="match status" value="1"/>
</dbReference>
<dbReference type="GO" id="GO:0032042">
    <property type="term" value="P:mitochondrial DNA metabolic process"/>
    <property type="evidence" value="ECO:0007669"/>
    <property type="project" value="TreeGrafter"/>
</dbReference>
<dbReference type="GO" id="GO:0005524">
    <property type="term" value="F:ATP binding"/>
    <property type="evidence" value="ECO:0007669"/>
    <property type="project" value="InterPro"/>
</dbReference>
<sequence length="628" mass="70467">MANLIPSVPNPTQEATKTLVLAHRTELLEQAQKQIQRFNPSLRVSIEQGRRKVDVENTDVIVASVQTLGRAGSDRLDNYDPSLFKTIMIDEAHHAAASTYTRILSHFGATEPDSHVLIWGCSATVRRHDGLSLSNAFSDIAFHMDFLDMIESKWLSPLKLTTVETSVDLSNVGIQRQDFKQSELSQAVNVSDRNEIIVRSWRKYAQNDDLDDDISASDQPVPQQRKATLVFAVDIAHTLALCNHFRQNGYSAEYVTSKTPTLNRYDILDRFRKGKFPILVNCGILTEGTDIPSIDCVLMARPTRSAVLFQQMFGRGMRLSPGKKDCLVIDFVDNFKRSGLVTFPTLMGLNPETIIQDEDVLQLEQKALEADKQQEDDQCIADIPVNDDQNSTSCHLRLKITEYDTMQEFMTTCSGLDRHIRQISTNAWVTVGNQYALTILGKGLITISQKNDGNWIGTFQRQNSQQHGEHRTANSASGNSVSSSNSGSNSGSDKKQKENGKFFVGRKTAIPLEADTLVTAIQAADTWIRYSLLHGKHHSNSSSRFATYRSHPMTEKQRAILKKYKVDVQQVINKGQAMDLITRLKLGQGRIWRQQAEAKQKQIDSIKQQKQQGAFLRRTLPSPTTTKS</sequence>
<feature type="compositionally biased region" description="Low complexity" evidence="2">
    <location>
        <begin position="473"/>
        <end position="491"/>
    </location>
</feature>
<feature type="region of interest" description="Disordered" evidence="2">
    <location>
        <begin position="462"/>
        <end position="499"/>
    </location>
</feature>
<gene>
    <name evidence="5" type="ORF">BCR42DRAFT_419392</name>
</gene>
<dbReference type="GO" id="GO:0061749">
    <property type="term" value="F:forked DNA-dependent helicase activity"/>
    <property type="evidence" value="ECO:0007669"/>
    <property type="project" value="TreeGrafter"/>
</dbReference>
<dbReference type="EMBL" id="MCGE01000017">
    <property type="protein sequence ID" value="ORZ13201.1"/>
    <property type="molecule type" value="Genomic_DNA"/>
</dbReference>
<dbReference type="Pfam" id="PF00271">
    <property type="entry name" value="Helicase_C"/>
    <property type="match status" value="1"/>
</dbReference>
<dbReference type="GO" id="GO:0005759">
    <property type="term" value="C:mitochondrial matrix"/>
    <property type="evidence" value="ECO:0007669"/>
    <property type="project" value="TreeGrafter"/>
</dbReference>
<evidence type="ECO:0000259" key="3">
    <source>
        <dbReference type="PROSITE" id="PS51192"/>
    </source>
</evidence>
<keyword evidence="1" id="KW-0547">Nucleotide-binding</keyword>
<keyword evidence="1" id="KW-0067">ATP-binding</keyword>
<dbReference type="PROSITE" id="PS51194">
    <property type="entry name" value="HELICASE_CTER"/>
    <property type="match status" value="1"/>
</dbReference>
<dbReference type="STRING" id="90262.A0A1X2IBB6"/>
<dbReference type="OrthoDB" id="16911at2759"/>
<dbReference type="PANTHER" id="PTHR47396:SF1">
    <property type="entry name" value="ATP-DEPENDENT HELICASE IRC3-RELATED"/>
    <property type="match status" value="1"/>
</dbReference>
<accession>A0A1X2IBB6</accession>
<dbReference type="InterPro" id="IPR050742">
    <property type="entry name" value="Helicase_Restrict-Modif_Enz"/>
</dbReference>
<feature type="domain" description="Helicase ATP-binding" evidence="3">
    <location>
        <begin position="1"/>
        <end position="143"/>
    </location>
</feature>
<dbReference type="Gene3D" id="3.40.50.300">
    <property type="entry name" value="P-loop containing nucleotide triphosphate hydrolases"/>
    <property type="match status" value="2"/>
</dbReference>
<proteinExistence type="predicted"/>
<evidence type="ECO:0000256" key="2">
    <source>
        <dbReference type="SAM" id="MobiDB-lite"/>
    </source>
</evidence>
<dbReference type="GO" id="GO:0000403">
    <property type="term" value="F:Y-form DNA binding"/>
    <property type="evidence" value="ECO:0007669"/>
    <property type="project" value="TreeGrafter"/>
</dbReference>
<evidence type="ECO:0000259" key="4">
    <source>
        <dbReference type="PROSITE" id="PS51194"/>
    </source>
</evidence>
<dbReference type="InterPro" id="IPR001650">
    <property type="entry name" value="Helicase_C-like"/>
</dbReference>
<dbReference type="InterPro" id="IPR027417">
    <property type="entry name" value="P-loop_NTPase"/>
</dbReference>
<dbReference type="SUPFAM" id="SSF52540">
    <property type="entry name" value="P-loop containing nucleoside triphosphate hydrolases"/>
    <property type="match status" value="1"/>
</dbReference>
<dbReference type="SMART" id="SM00490">
    <property type="entry name" value="HELICc"/>
    <property type="match status" value="1"/>
</dbReference>
<dbReference type="InterPro" id="IPR006935">
    <property type="entry name" value="Helicase/UvrB_N"/>
</dbReference>